<dbReference type="CDD" id="cd24015">
    <property type="entry name" value="ASKHA_NBD_PanK-III"/>
    <property type="match status" value="1"/>
</dbReference>
<dbReference type="Gene3D" id="3.30.420.40">
    <property type="match status" value="1"/>
</dbReference>
<feature type="binding site" evidence="16">
    <location>
        <position position="112"/>
    </location>
    <ligand>
        <name>K(+)</name>
        <dbReference type="ChEBI" id="CHEBI:29103"/>
    </ligand>
</feature>
<comment type="similarity">
    <text evidence="14 16">Belongs to the type III pantothenate kinase family.</text>
</comment>
<dbReference type="InterPro" id="IPR043129">
    <property type="entry name" value="ATPase_NBD"/>
</dbReference>
<dbReference type="STRING" id="688867.SAMN05660236_0058"/>
<feature type="binding site" evidence="16">
    <location>
        <begin position="6"/>
        <end position="13"/>
    </location>
    <ligand>
        <name>ATP</name>
        <dbReference type="ChEBI" id="CHEBI:30616"/>
    </ligand>
</feature>
<evidence type="ECO:0000313" key="18">
    <source>
        <dbReference type="Proteomes" id="UP000190961"/>
    </source>
</evidence>
<keyword evidence="13 16" id="KW-0173">Coenzyme A biosynthesis</keyword>
<evidence type="ECO:0000256" key="16">
    <source>
        <dbReference type="HAMAP-Rule" id="MF_01274"/>
    </source>
</evidence>
<reference evidence="17 18" key="1">
    <citation type="submission" date="2017-02" db="EMBL/GenBank/DDBJ databases">
        <authorList>
            <person name="Peterson S.W."/>
        </authorList>
    </citation>
    <scope>NUCLEOTIDE SEQUENCE [LARGE SCALE GENOMIC DNA]</scope>
    <source>
        <strain evidence="17 18">DSM 25262</strain>
    </source>
</reference>
<evidence type="ECO:0000256" key="10">
    <source>
        <dbReference type="ARBA" id="ARBA00022777"/>
    </source>
</evidence>
<dbReference type="GO" id="GO:0015937">
    <property type="term" value="P:coenzyme A biosynthetic process"/>
    <property type="evidence" value="ECO:0007669"/>
    <property type="project" value="UniProtKB-UniRule"/>
</dbReference>
<dbReference type="PANTHER" id="PTHR34265">
    <property type="entry name" value="TYPE III PANTOTHENATE KINASE"/>
    <property type="match status" value="1"/>
</dbReference>
<evidence type="ECO:0000256" key="14">
    <source>
        <dbReference type="ARBA" id="ARBA00038036"/>
    </source>
</evidence>
<sequence length="238" mass="26109">MNIIVDYGNSSAKVGIFNQRALVDKHVFREENQLKDFLQNFSADHCIVSSVNTEAQTIASWTTAKNKFILHHTLPLPVKNLYATPQTLGVDRIAGVCGAQDFFQATNCLVIDAGTCITYDFLDNKGRYHGGGISPGLTMRFQAMHTFTARLPLVSVTENPLLIGNSTETCMQSGVIHGLIEEIDGVIRKYSEKFDGLKVILCGGDTGFFENKLKASIFASPELVLSGLNSILLYNVSR</sequence>
<comment type="subunit">
    <text evidence="5 16">Homodimer.</text>
</comment>
<keyword evidence="10 16" id="KW-0418">Kinase</keyword>
<keyword evidence="8 16" id="KW-0808">Transferase</keyword>
<dbReference type="EC" id="2.7.1.33" evidence="6 16"/>
<dbReference type="HAMAP" id="MF_01274">
    <property type="entry name" value="Pantothen_kinase_3"/>
    <property type="match status" value="1"/>
</dbReference>
<keyword evidence="9 16" id="KW-0547">Nucleotide-binding</keyword>
<evidence type="ECO:0000256" key="12">
    <source>
        <dbReference type="ARBA" id="ARBA00022958"/>
    </source>
</evidence>
<accession>A0A1T5IIJ8</accession>
<feature type="binding site" evidence="16">
    <location>
        <begin position="89"/>
        <end position="92"/>
    </location>
    <ligand>
        <name>substrate</name>
    </ligand>
</feature>
<dbReference type="SUPFAM" id="SSF53067">
    <property type="entry name" value="Actin-like ATPase domain"/>
    <property type="match status" value="2"/>
</dbReference>
<organism evidence="17 18">
    <name type="scientific">Ohtaekwangia koreensis</name>
    <dbReference type="NCBI Taxonomy" id="688867"/>
    <lineage>
        <taxon>Bacteria</taxon>
        <taxon>Pseudomonadati</taxon>
        <taxon>Bacteroidota</taxon>
        <taxon>Cytophagia</taxon>
        <taxon>Cytophagales</taxon>
        <taxon>Fulvivirgaceae</taxon>
        <taxon>Ohtaekwangia</taxon>
    </lineage>
</organism>
<dbReference type="OrthoDB" id="9804707at2"/>
<dbReference type="UniPathway" id="UPA00241">
    <property type="reaction ID" value="UER00352"/>
</dbReference>
<comment type="function">
    <text evidence="16">Catalyzes the phosphorylation of pantothenate (Pan), the first step in CoA biosynthesis.</text>
</comment>
<keyword evidence="7 16" id="KW-0963">Cytoplasm</keyword>
<name>A0A1T5IIJ8_9BACT</name>
<dbReference type="Proteomes" id="UP000190961">
    <property type="component" value="Unassembled WGS sequence"/>
</dbReference>
<dbReference type="NCBIfam" id="NF009853">
    <property type="entry name" value="PRK13320.1-5"/>
    <property type="match status" value="1"/>
</dbReference>
<evidence type="ECO:0000256" key="7">
    <source>
        <dbReference type="ARBA" id="ARBA00022490"/>
    </source>
</evidence>
<feature type="binding site" evidence="16">
    <location>
        <position position="115"/>
    </location>
    <ligand>
        <name>ATP</name>
        <dbReference type="ChEBI" id="CHEBI:30616"/>
    </ligand>
</feature>
<evidence type="ECO:0000256" key="11">
    <source>
        <dbReference type="ARBA" id="ARBA00022840"/>
    </source>
</evidence>
<dbReference type="GO" id="GO:0005524">
    <property type="term" value="F:ATP binding"/>
    <property type="evidence" value="ECO:0007669"/>
    <property type="project" value="UniProtKB-UniRule"/>
</dbReference>
<keyword evidence="11 16" id="KW-0067">ATP-binding</keyword>
<evidence type="ECO:0000256" key="13">
    <source>
        <dbReference type="ARBA" id="ARBA00022993"/>
    </source>
</evidence>
<dbReference type="AlphaFoldDB" id="A0A1T5IIJ8"/>
<feature type="binding site" evidence="16">
    <location>
        <position position="82"/>
    </location>
    <ligand>
        <name>substrate</name>
    </ligand>
</feature>
<evidence type="ECO:0000256" key="9">
    <source>
        <dbReference type="ARBA" id="ARBA00022741"/>
    </source>
</evidence>
<evidence type="ECO:0000256" key="3">
    <source>
        <dbReference type="ARBA" id="ARBA00004496"/>
    </source>
</evidence>
<keyword evidence="18" id="KW-1185">Reference proteome</keyword>
<dbReference type="GO" id="GO:0004594">
    <property type="term" value="F:pantothenate kinase activity"/>
    <property type="evidence" value="ECO:0007669"/>
    <property type="project" value="UniProtKB-UniRule"/>
</dbReference>
<evidence type="ECO:0000256" key="15">
    <source>
        <dbReference type="ARBA" id="ARBA00040883"/>
    </source>
</evidence>
<evidence type="ECO:0000313" key="17">
    <source>
        <dbReference type="EMBL" id="SKC38823.1"/>
    </source>
</evidence>
<dbReference type="GO" id="GO:0005737">
    <property type="term" value="C:cytoplasm"/>
    <property type="evidence" value="ECO:0007669"/>
    <property type="project" value="UniProtKB-SubCell"/>
</dbReference>
<comment type="cofactor">
    <cofactor evidence="16">
        <name>NH4(+)</name>
        <dbReference type="ChEBI" id="CHEBI:28938"/>
    </cofactor>
    <cofactor evidence="16">
        <name>K(+)</name>
        <dbReference type="ChEBI" id="CHEBI:29103"/>
    </cofactor>
    <text evidence="16">A monovalent cation. Ammonium or potassium.</text>
</comment>
<comment type="pathway">
    <text evidence="4 16">Cofactor biosynthesis; coenzyme A biosynthesis; CoA from (R)-pantothenate: step 1/5.</text>
</comment>
<dbReference type="GO" id="GO:0046872">
    <property type="term" value="F:metal ion binding"/>
    <property type="evidence" value="ECO:0007669"/>
    <property type="project" value="UniProtKB-KW"/>
</dbReference>
<comment type="catalytic activity">
    <reaction evidence="1 16">
        <text>(R)-pantothenate + ATP = (R)-4'-phosphopantothenate + ADP + H(+)</text>
        <dbReference type="Rhea" id="RHEA:16373"/>
        <dbReference type="ChEBI" id="CHEBI:10986"/>
        <dbReference type="ChEBI" id="CHEBI:15378"/>
        <dbReference type="ChEBI" id="CHEBI:29032"/>
        <dbReference type="ChEBI" id="CHEBI:30616"/>
        <dbReference type="ChEBI" id="CHEBI:456216"/>
        <dbReference type="EC" id="2.7.1.33"/>
    </reaction>
</comment>
<gene>
    <name evidence="16" type="primary">coaX</name>
    <name evidence="17" type="ORF">SAMN05660236_0058</name>
</gene>
<dbReference type="Pfam" id="PF03309">
    <property type="entry name" value="Pan_kinase"/>
    <property type="match status" value="1"/>
</dbReference>
<evidence type="ECO:0000256" key="1">
    <source>
        <dbReference type="ARBA" id="ARBA00001206"/>
    </source>
</evidence>
<evidence type="ECO:0000256" key="2">
    <source>
        <dbReference type="ARBA" id="ARBA00001958"/>
    </source>
</evidence>
<dbReference type="RefSeq" id="WP_079684715.1">
    <property type="nucleotide sequence ID" value="NZ_FUZU01000001.1"/>
</dbReference>
<dbReference type="InterPro" id="IPR004619">
    <property type="entry name" value="Type_III_PanK"/>
</dbReference>
<keyword evidence="16" id="KW-0479">Metal-binding</keyword>
<dbReference type="EMBL" id="FUZU01000001">
    <property type="protein sequence ID" value="SKC38823.1"/>
    <property type="molecule type" value="Genomic_DNA"/>
</dbReference>
<evidence type="ECO:0000256" key="5">
    <source>
        <dbReference type="ARBA" id="ARBA00011738"/>
    </source>
</evidence>
<dbReference type="PANTHER" id="PTHR34265:SF1">
    <property type="entry name" value="TYPE III PANTOTHENATE KINASE"/>
    <property type="match status" value="1"/>
</dbReference>
<feature type="binding site" evidence="16">
    <location>
        <position position="167"/>
    </location>
    <ligand>
        <name>substrate</name>
    </ligand>
</feature>
<comment type="subcellular location">
    <subcellularLocation>
        <location evidence="3 16">Cytoplasm</location>
    </subcellularLocation>
</comment>
<comment type="cofactor">
    <cofactor evidence="2">
        <name>K(+)</name>
        <dbReference type="ChEBI" id="CHEBI:29103"/>
    </cofactor>
</comment>
<evidence type="ECO:0000256" key="4">
    <source>
        <dbReference type="ARBA" id="ARBA00005225"/>
    </source>
</evidence>
<dbReference type="NCBIfam" id="TIGR00671">
    <property type="entry name" value="baf"/>
    <property type="match status" value="1"/>
</dbReference>
<evidence type="ECO:0000256" key="6">
    <source>
        <dbReference type="ARBA" id="ARBA00012102"/>
    </source>
</evidence>
<keyword evidence="12 16" id="KW-0630">Potassium</keyword>
<feature type="active site" description="Proton acceptor" evidence="16">
    <location>
        <position position="91"/>
    </location>
</feature>
<evidence type="ECO:0000256" key="8">
    <source>
        <dbReference type="ARBA" id="ARBA00022679"/>
    </source>
</evidence>
<protein>
    <recommendedName>
        <fullName evidence="15 16">Type III pantothenate kinase</fullName>
        <ecNumber evidence="6 16">2.7.1.33</ecNumber>
    </recommendedName>
    <alternativeName>
        <fullName evidence="16">PanK-III</fullName>
    </alternativeName>
    <alternativeName>
        <fullName evidence="16">Pantothenic acid kinase</fullName>
    </alternativeName>
</protein>
<proteinExistence type="inferred from homology"/>